<evidence type="ECO:0000313" key="3">
    <source>
        <dbReference type="Proteomes" id="UP000799429"/>
    </source>
</evidence>
<proteinExistence type="predicted"/>
<feature type="region of interest" description="Disordered" evidence="1">
    <location>
        <begin position="139"/>
        <end position="285"/>
    </location>
</feature>
<gene>
    <name evidence="2" type="ORF">M501DRAFT_1012408</name>
</gene>
<name>A0A9P4SHI2_9PEZI</name>
<dbReference type="Proteomes" id="UP000799429">
    <property type="component" value="Unassembled WGS sequence"/>
</dbReference>
<keyword evidence="3" id="KW-1185">Reference proteome</keyword>
<dbReference type="OrthoDB" id="3945698at2759"/>
<protein>
    <submittedName>
        <fullName evidence="2">Uncharacterized protein</fullName>
    </submittedName>
</protein>
<reference evidence="2" key="1">
    <citation type="journal article" date="2020" name="Stud. Mycol.">
        <title>101 Dothideomycetes genomes: a test case for predicting lifestyles and emergence of pathogens.</title>
        <authorList>
            <person name="Haridas S."/>
            <person name="Albert R."/>
            <person name="Binder M."/>
            <person name="Bloem J."/>
            <person name="Labutti K."/>
            <person name="Salamov A."/>
            <person name="Andreopoulos B."/>
            <person name="Baker S."/>
            <person name="Barry K."/>
            <person name="Bills G."/>
            <person name="Bluhm B."/>
            <person name="Cannon C."/>
            <person name="Castanera R."/>
            <person name="Culley D."/>
            <person name="Daum C."/>
            <person name="Ezra D."/>
            <person name="Gonzalez J."/>
            <person name="Henrissat B."/>
            <person name="Kuo A."/>
            <person name="Liang C."/>
            <person name="Lipzen A."/>
            <person name="Lutzoni F."/>
            <person name="Magnuson J."/>
            <person name="Mondo S."/>
            <person name="Nolan M."/>
            <person name="Ohm R."/>
            <person name="Pangilinan J."/>
            <person name="Park H.-J."/>
            <person name="Ramirez L."/>
            <person name="Alfaro M."/>
            <person name="Sun H."/>
            <person name="Tritt A."/>
            <person name="Yoshinaga Y."/>
            <person name="Zwiers L.-H."/>
            <person name="Turgeon B."/>
            <person name="Goodwin S."/>
            <person name="Spatafora J."/>
            <person name="Crous P."/>
            <person name="Grigoriev I."/>
        </authorList>
    </citation>
    <scope>NUCLEOTIDE SEQUENCE</scope>
    <source>
        <strain evidence="2">CBS 101060</strain>
    </source>
</reference>
<organism evidence="2 3">
    <name type="scientific">Patellaria atrata CBS 101060</name>
    <dbReference type="NCBI Taxonomy" id="1346257"/>
    <lineage>
        <taxon>Eukaryota</taxon>
        <taxon>Fungi</taxon>
        <taxon>Dikarya</taxon>
        <taxon>Ascomycota</taxon>
        <taxon>Pezizomycotina</taxon>
        <taxon>Dothideomycetes</taxon>
        <taxon>Dothideomycetes incertae sedis</taxon>
        <taxon>Patellariales</taxon>
        <taxon>Patellariaceae</taxon>
        <taxon>Patellaria</taxon>
    </lineage>
</organism>
<evidence type="ECO:0000313" key="2">
    <source>
        <dbReference type="EMBL" id="KAF2843031.1"/>
    </source>
</evidence>
<dbReference type="AlphaFoldDB" id="A0A9P4SHI2"/>
<sequence length="285" mass="29080">MNFIGNLIQPTVDNVVQSATAAAGSFAGDLVIGAGDLISSTGQGIGNNITTVVDGWGRRITKVGDSYITPSGQVTKQLPGPSTSRASAVVKSNSPQRSLSYPNQKFITAGNKTTPGPIKPLGQKTGAVKAASTTAKVLPYVPPVKDTPGKSGEKQAVGKTTGAQSKPYAGTSITPKTTSSQQKPYPGSSGASKTSVPSNASKPSAGQAKPYSSISSDNKPPTSKMNQGISSTKNSKPYAGSTAGKGKENGENAYPGTTTLPSQARKQPVNTKWVNPKTGNVKSTK</sequence>
<evidence type="ECO:0000256" key="1">
    <source>
        <dbReference type="SAM" id="MobiDB-lite"/>
    </source>
</evidence>
<dbReference type="EMBL" id="MU006089">
    <property type="protein sequence ID" value="KAF2843031.1"/>
    <property type="molecule type" value="Genomic_DNA"/>
</dbReference>
<accession>A0A9P4SHI2</accession>
<feature type="region of interest" description="Disordered" evidence="1">
    <location>
        <begin position="71"/>
        <end position="101"/>
    </location>
</feature>
<feature type="compositionally biased region" description="Polar residues" evidence="1">
    <location>
        <begin position="171"/>
        <end position="235"/>
    </location>
</feature>
<feature type="compositionally biased region" description="Polar residues" evidence="1">
    <location>
        <begin position="255"/>
        <end position="285"/>
    </location>
</feature>
<comment type="caution">
    <text evidence="2">The sequence shown here is derived from an EMBL/GenBank/DDBJ whole genome shotgun (WGS) entry which is preliminary data.</text>
</comment>